<accession>A0A182WPG4</accession>
<dbReference type="AlphaFoldDB" id="A0A182WPG4"/>
<protein>
    <submittedName>
        <fullName evidence="1">Uncharacterized protein</fullName>
    </submittedName>
</protein>
<reference evidence="1" key="2">
    <citation type="submission" date="2020-05" db="UniProtKB">
        <authorList>
            <consortium name="EnsemblMetazoa"/>
        </authorList>
    </citation>
    <scope>IDENTIFICATION</scope>
    <source>
        <strain evidence="1">MINIMUS1</strain>
    </source>
</reference>
<proteinExistence type="predicted"/>
<organism evidence="1 2">
    <name type="scientific">Anopheles minimus</name>
    <dbReference type="NCBI Taxonomy" id="112268"/>
    <lineage>
        <taxon>Eukaryota</taxon>
        <taxon>Metazoa</taxon>
        <taxon>Ecdysozoa</taxon>
        <taxon>Arthropoda</taxon>
        <taxon>Hexapoda</taxon>
        <taxon>Insecta</taxon>
        <taxon>Pterygota</taxon>
        <taxon>Neoptera</taxon>
        <taxon>Endopterygota</taxon>
        <taxon>Diptera</taxon>
        <taxon>Nematocera</taxon>
        <taxon>Culicoidea</taxon>
        <taxon>Culicidae</taxon>
        <taxon>Anophelinae</taxon>
        <taxon>Anopheles</taxon>
    </lineage>
</organism>
<dbReference type="Proteomes" id="UP000075920">
    <property type="component" value="Unassembled WGS sequence"/>
</dbReference>
<dbReference type="EnsemblMetazoa" id="AMIN014565-RA">
    <property type="protein sequence ID" value="AMIN014565-PA"/>
    <property type="gene ID" value="AMIN014565"/>
</dbReference>
<evidence type="ECO:0000313" key="2">
    <source>
        <dbReference type="Proteomes" id="UP000075920"/>
    </source>
</evidence>
<reference evidence="2" key="1">
    <citation type="submission" date="2013-03" db="EMBL/GenBank/DDBJ databases">
        <title>The Genome Sequence of Anopheles minimus MINIMUS1.</title>
        <authorList>
            <consortium name="The Broad Institute Genomics Platform"/>
            <person name="Neafsey D.E."/>
            <person name="Walton C."/>
            <person name="Walker B."/>
            <person name="Young S.K."/>
            <person name="Zeng Q."/>
            <person name="Gargeya S."/>
            <person name="Fitzgerald M."/>
            <person name="Haas B."/>
            <person name="Abouelleil A."/>
            <person name="Allen A.W."/>
            <person name="Alvarado L."/>
            <person name="Arachchi H.M."/>
            <person name="Berlin A.M."/>
            <person name="Chapman S.B."/>
            <person name="Gainer-Dewar J."/>
            <person name="Goldberg J."/>
            <person name="Griggs A."/>
            <person name="Gujja S."/>
            <person name="Hansen M."/>
            <person name="Howarth C."/>
            <person name="Imamovic A."/>
            <person name="Ireland A."/>
            <person name="Larimer J."/>
            <person name="McCowan C."/>
            <person name="Murphy C."/>
            <person name="Pearson M."/>
            <person name="Poon T.W."/>
            <person name="Priest M."/>
            <person name="Roberts A."/>
            <person name="Saif S."/>
            <person name="Shea T."/>
            <person name="Sisk P."/>
            <person name="Sykes S."/>
            <person name="Wortman J."/>
            <person name="Nusbaum C."/>
            <person name="Birren B."/>
        </authorList>
    </citation>
    <scope>NUCLEOTIDE SEQUENCE [LARGE SCALE GENOMIC DNA]</scope>
    <source>
        <strain evidence="2">MINIMUS1</strain>
    </source>
</reference>
<keyword evidence="2" id="KW-1185">Reference proteome</keyword>
<name>A0A182WPG4_9DIPT</name>
<sequence length="37" mass="4248">MLFHLEQSAVRPHGENWKNNVIEVNCNSLSCVCKIYA</sequence>
<dbReference type="VEuPathDB" id="VectorBase:AMIN014565"/>
<evidence type="ECO:0000313" key="1">
    <source>
        <dbReference type="EnsemblMetazoa" id="AMIN014565-PA"/>
    </source>
</evidence>